<name>A0A8D8R5Q6_9HEMI</name>
<organism evidence="2">
    <name type="scientific">Cacopsylla melanoneura</name>
    <dbReference type="NCBI Taxonomy" id="428564"/>
    <lineage>
        <taxon>Eukaryota</taxon>
        <taxon>Metazoa</taxon>
        <taxon>Ecdysozoa</taxon>
        <taxon>Arthropoda</taxon>
        <taxon>Hexapoda</taxon>
        <taxon>Insecta</taxon>
        <taxon>Pterygota</taxon>
        <taxon>Neoptera</taxon>
        <taxon>Paraneoptera</taxon>
        <taxon>Hemiptera</taxon>
        <taxon>Sternorrhyncha</taxon>
        <taxon>Psylloidea</taxon>
        <taxon>Psyllidae</taxon>
        <taxon>Psyllinae</taxon>
        <taxon>Cacopsylla</taxon>
    </lineage>
</organism>
<keyword evidence="1" id="KW-0472">Membrane</keyword>
<proteinExistence type="predicted"/>
<reference evidence="2" key="1">
    <citation type="submission" date="2021-05" db="EMBL/GenBank/DDBJ databases">
        <authorList>
            <person name="Alioto T."/>
            <person name="Alioto T."/>
            <person name="Gomez Garrido J."/>
        </authorList>
    </citation>
    <scope>NUCLEOTIDE SEQUENCE</scope>
</reference>
<sequence length="130" mass="15062">MKASLPITLLLSGVMLGATIFKSNKLEHFIVNIIYYLITSPTVSLLVWLIHSYRVQSPRRNKHFHFAFNRESMKPHIGTVLLKSSHSVFLMSSHYIQFPRREEHFHIAFKIYEVSYIPIGISTGFSNLKV</sequence>
<keyword evidence="1" id="KW-0812">Transmembrane</keyword>
<protein>
    <submittedName>
        <fullName evidence="2">Uncharacterized protein</fullName>
    </submittedName>
</protein>
<dbReference type="EMBL" id="HBUF01134016">
    <property type="protein sequence ID" value="CAG6644873.1"/>
    <property type="molecule type" value="Transcribed_RNA"/>
</dbReference>
<feature type="transmembrane region" description="Helical" evidence="1">
    <location>
        <begin position="33"/>
        <end position="53"/>
    </location>
</feature>
<evidence type="ECO:0000313" key="2">
    <source>
        <dbReference type="EMBL" id="CAG6644874.1"/>
    </source>
</evidence>
<keyword evidence="1" id="KW-1133">Transmembrane helix</keyword>
<evidence type="ECO:0000256" key="1">
    <source>
        <dbReference type="SAM" id="Phobius"/>
    </source>
</evidence>
<dbReference type="AlphaFoldDB" id="A0A8D8R5Q6"/>
<accession>A0A8D8R5Q6</accession>
<dbReference type="EMBL" id="HBUF01134017">
    <property type="protein sequence ID" value="CAG6644874.1"/>
    <property type="molecule type" value="Transcribed_RNA"/>
</dbReference>